<accession>M6H7K7</accession>
<name>M6H7K7_LEPIR</name>
<dbReference type="Proteomes" id="UP000012089">
    <property type="component" value="Unassembled WGS sequence"/>
</dbReference>
<gene>
    <name evidence="1" type="ORF">LEP1GSC158_4954</name>
</gene>
<dbReference type="EMBL" id="AFMF02000038">
    <property type="protein sequence ID" value="EMM93298.1"/>
    <property type="molecule type" value="Genomic_DNA"/>
</dbReference>
<evidence type="ECO:0000313" key="2">
    <source>
        <dbReference type="Proteomes" id="UP000012089"/>
    </source>
</evidence>
<evidence type="ECO:0000313" key="1">
    <source>
        <dbReference type="EMBL" id="EMM93298.1"/>
    </source>
</evidence>
<dbReference type="AlphaFoldDB" id="M6H7K7"/>
<comment type="caution">
    <text evidence="1">The sequence shown here is derived from an EMBL/GenBank/DDBJ whole genome shotgun (WGS) entry which is preliminary data.</text>
</comment>
<reference evidence="1 2" key="1">
    <citation type="submission" date="2013-01" db="EMBL/GenBank/DDBJ databases">
        <authorList>
            <person name="Harkins D.M."/>
            <person name="Durkin A.S."/>
            <person name="Brinkac L.M."/>
            <person name="Haft D.H."/>
            <person name="Selengut J.D."/>
            <person name="Sanka R."/>
            <person name="DePew J."/>
            <person name="Purushe J."/>
            <person name="Tulsiani S.M."/>
            <person name="Graham G.C."/>
            <person name="Burns M.-A."/>
            <person name="Dohnt M.F."/>
            <person name="Smythe L.D."/>
            <person name="McKay D.B."/>
            <person name="Craig S.B."/>
            <person name="Vinetz J.M."/>
            <person name="Sutton G.G."/>
            <person name="Nierman W.C."/>
            <person name="Fouts D.E."/>
        </authorList>
    </citation>
    <scope>NUCLEOTIDE SEQUENCE [LARGE SCALE GENOMIC DNA]</scope>
    <source>
        <strain evidence="1 2">LT2156</strain>
    </source>
</reference>
<organism evidence="1 2">
    <name type="scientific">Leptospira interrogans serovar Zanoni str. LT2156</name>
    <dbReference type="NCBI Taxonomy" id="1001601"/>
    <lineage>
        <taxon>Bacteria</taxon>
        <taxon>Pseudomonadati</taxon>
        <taxon>Spirochaetota</taxon>
        <taxon>Spirochaetia</taxon>
        <taxon>Leptospirales</taxon>
        <taxon>Leptospiraceae</taxon>
        <taxon>Leptospira</taxon>
    </lineage>
</organism>
<proteinExistence type="predicted"/>
<sequence length="44" mass="5040">MSKTPSLNGVCLKTGTFKTYLCKITNWLKETKFVGTHINYVLFL</sequence>
<protein>
    <submittedName>
        <fullName evidence="1">Uncharacterized protein</fullName>
    </submittedName>
</protein>